<proteinExistence type="predicted"/>
<evidence type="ECO:0000313" key="3">
    <source>
        <dbReference type="EMBL" id="GAA0495517.1"/>
    </source>
</evidence>
<sequence length="362" mass="39767">MTADATAEITGHVQWQAWQDGVLPPVERVRDGLWSLPVPLPDNPLRYVLVYALELRDGLALIDAGWDADVSWQALNDGLASIGHDVRDVRAVLVTHHHADHLGLAGRVREASGAYVALHELDARTVGPELDTYDKWRHGYVGHLVRHGMPDTDADATADAIDPDRLLRAPRPDVLLRDGERIALPGLDLRVVWTPGHSPGHSCFYAPDRQLLFSGDHVLPRITPSIGYLLQSVGDPLADFLRSLDKLTGYAVEEVLPAHEYRFRRLDRRLAHIARHHTERLAETLAAVTAHPGATAWQLAAGLKWSRAWQEFGLPQRRFALAETLAHLKLLAHRGEITEHAGAPGQPVAWTPAAPAAPAAPA</sequence>
<dbReference type="SMART" id="SM00849">
    <property type="entry name" value="Lactamase_B"/>
    <property type="match status" value="1"/>
</dbReference>
<feature type="region of interest" description="Disordered" evidence="1">
    <location>
        <begin position="341"/>
        <end position="362"/>
    </location>
</feature>
<dbReference type="PANTHER" id="PTHR42951:SF17">
    <property type="entry name" value="METALLO-BETA-LACTAMASE DOMAIN-CONTAINING PROTEIN"/>
    <property type="match status" value="1"/>
</dbReference>
<feature type="domain" description="Metallo-beta-lactamase" evidence="2">
    <location>
        <begin position="47"/>
        <end position="259"/>
    </location>
</feature>
<dbReference type="Gene3D" id="1.10.10.10">
    <property type="entry name" value="Winged helix-like DNA-binding domain superfamily/Winged helix DNA-binding domain"/>
    <property type="match status" value="1"/>
</dbReference>
<dbReference type="Proteomes" id="UP001500909">
    <property type="component" value="Unassembled WGS sequence"/>
</dbReference>
<keyword evidence="4" id="KW-1185">Reference proteome</keyword>
<comment type="caution">
    <text evidence="3">The sequence shown here is derived from an EMBL/GenBank/DDBJ whole genome shotgun (WGS) entry which is preliminary data.</text>
</comment>
<dbReference type="Pfam" id="PF00753">
    <property type="entry name" value="Lactamase_B"/>
    <property type="match status" value="1"/>
</dbReference>
<dbReference type="InterPro" id="IPR050855">
    <property type="entry name" value="NDM-1-like"/>
</dbReference>
<dbReference type="Gene3D" id="3.60.15.10">
    <property type="entry name" value="Ribonuclease Z/Hydroxyacylglutathione hydrolase-like"/>
    <property type="match status" value="1"/>
</dbReference>
<gene>
    <name evidence="3" type="ORF">GCM10010361_71110</name>
</gene>
<dbReference type="EMBL" id="BAAABY010000055">
    <property type="protein sequence ID" value="GAA0495517.1"/>
    <property type="molecule type" value="Genomic_DNA"/>
</dbReference>
<dbReference type="InterPro" id="IPR001279">
    <property type="entry name" value="Metallo-B-lactamas"/>
</dbReference>
<evidence type="ECO:0000256" key="1">
    <source>
        <dbReference type="SAM" id="MobiDB-lite"/>
    </source>
</evidence>
<evidence type="ECO:0000313" key="4">
    <source>
        <dbReference type="Proteomes" id="UP001500909"/>
    </source>
</evidence>
<evidence type="ECO:0000259" key="2">
    <source>
        <dbReference type="SMART" id="SM00849"/>
    </source>
</evidence>
<accession>A0ABP3LAN1</accession>
<dbReference type="InterPro" id="IPR036866">
    <property type="entry name" value="RibonucZ/Hydroxyglut_hydro"/>
</dbReference>
<dbReference type="InterPro" id="IPR036388">
    <property type="entry name" value="WH-like_DNA-bd_sf"/>
</dbReference>
<name>A0ABP3LAN1_9ACTN</name>
<protein>
    <submittedName>
        <fullName evidence="3">MBL fold metallo-hydrolase</fullName>
    </submittedName>
</protein>
<reference evidence="4" key="1">
    <citation type="journal article" date="2019" name="Int. J. Syst. Evol. Microbiol.">
        <title>The Global Catalogue of Microorganisms (GCM) 10K type strain sequencing project: providing services to taxonomists for standard genome sequencing and annotation.</title>
        <authorList>
            <consortium name="The Broad Institute Genomics Platform"/>
            <consortium name="The Broad Institute Genome Sequencing Center for Infectious Disease"/>
            <person name="Wu L."/>
            <person name="Ma J."/>
        </authorList>
    </citation>
    <scope>NUCLEOTIDE SEQUENCE [LARGE SCALE GENOMIC DNA]</scope>
    <source>
        <strain evidence="4">JCM 4805</strain>
    </source>
</reference>
<feature type="compositionally biased region" description="Low complexity" evidence="1">
    <location>
        <begin position="352"/>
        <end position="362"/>
    </location>
</feature>
<dbReference type="RefSeq" id="WP_346099617.1">
    <property type="nucleotide sequence ID" value="NZ_BAAABY010000055.1"/>
</dbReference>
<dbReference type="PANTHER" id="PTHR42951">
    <property type="entry name" value="METALLO-BETA-LACTAMASE DOMAIN-CONTAINING"/>
    <property type="match status" value="1"/>
</dbReference>
<organism evidence="3 4">
    <name type="scientific">Streptomyces olivaceiscleroticus</name>
    <dbReference type="NCBI Taxonomy" id="68245"/>
    <lineage>
        <taxon>Bacteria</taxon>
        <taxon>Bacillati</taxon>
        <taxon>Actinomycetota</taxon>
        <taxon>Actinomycetes</taxon>
        <taxon>Kitasatosporales</taxon>
        <taxon>Streptomycetaceae</taxon>
        <taxon>Streptomyces</taxon>
    </lineage>
</organism>
<dbReference type="SUPFAM" id="SSF56281">
    <property type="entry name" value="Metallo-hydrolase/oxidoreductase"/>
    <property type="match status" value="1"/>
</dbReference>